<evidence type="ECO:0000313" key="8">
    <source>
        <dbReference type="Proteomes" id="UP000292702"/>
    </source>
</evidence>
<evidence type="ECO:0000256" key="2">
    <source>
        <dbReference type="ARBA" id="ARBA00010492"/>
    </source>
</evidence>
<gene>
    <name evidence="7" type="ORF">EIP91_002870</name>
</gene>
<evidence type="ECO:0000259" key="6">
    <source>
        <dbReference type="SMART" id="SM01238"/>
    </source>
</evidence>
<dbReference type="GO" id="GO:0005739">
    <property type="term" value="C:mitochondrion"/>
    <property type="evidence" value="ECO:0007669"/>
    <property type="project" value="UniProtKB-SubCell"/>
</dbReference>
<evidence type="ECO:0000256" key="1">
    <source>
        <dbReference type="ARBA" id="ARBA00004173"/>
    </source>
</evidence>
<name>A0A4R0RV51_9APHY</name>
<dbReference type="PANTHER" id="PTHR28235:SF1">
    <property type="entry name" value="SMALL RIBOSOMAL SUBUNIT PROTEIN MS41"/>
    <property type="match status" value="1"/>
</dbReference>
<reference evidence="7 8" key="1">
    <citation type="submission" date="2018-11" db="EMBL/GenBank/DDBJ databases">
        <title>Genome assembly of Steccherinum ochraceum LE-BIN_3174, the white-rot fungus of the Steccherinaceae family (The Residual Polyporoid clade, Polyporales, Basidiomycota).</title>
        <authorList>
            <person name="Fedorova T.V."/>
            <person name="Glazunova O.A."/>
            <person name="Landesman E.O."/>
            <person name="Moiseenko K.V."/>
            <person name="Psurtseva N.V."/>
            <person name="Savinova O.S."/>
            <person name="Shakhova N.V."/>
            <person name="Tyazhelova T.V."/>
            <person name="Vasina D.V."/>
        </authorList>
    </citation>
    <scope>NUCLEOTIDE SEQUENCE [LARGE SCALE GENOMIC DNA]</scope>
    <source>
        <strain evidence="7 8">LE-BIN_3174</strain>
    </source>
</reference>
<organism evidence="7 8">
    <name type="scientific">Steccherinum ochraceum</name>
    <dbReference type="NCBI Taxonomy" id="92696"/>
    <lineage>
        <taxon>Eukaryota</taxon>
        <taxon>Fungi</taxon>
        <taxon>Dikarya</taxon>
        <taxon>Basidiomycota</taxon>
        <taxon>Agaricomycotina</taxon>
        <taxon>Agaricomycetes</taxon>
        <taxon>Polyporales</taxon>
        <taxon>Steccherinaceae</taxon>
        <taxon>Steccherinum</taxon>
    </lineage>
</organism>
<dbReference type="STRING" id="92696.A0A4R0RV51"/>
<dbReference type="InterPro" id="IPR019083">
    <property type="entry name" value="SAM_Ribosomal_mS41"/>
</dbReference>
<dbReference type="OrthoDB" id="18595at2759"/>
<dbReference type="InterPro" id="IPR039603">
    <property type="entry name" value="Ribosomal_mS41"/>
</dbReference>
<sequence length="157" mass="17598">MITGKRPEGVTDFAILILHYHHPSLRHLCSRDSAMASLLGLRLASLVPRQCRSLVNHAASRPVPPARGAIKTPAAFLTAIGRSSETKLPTVPESWNDLWKLDGHALKEAGLYILWSMEKYRLGEDPKVFAHAPRKRRKIRGRGPAVQDGKRIRSRRL</sequence>
<evidence type="ECO:0000256" key="5">
    <source>
        <dbReference type="SAM" id="MobiDB-lite"/>
    </source>
</evidence>
<keyword evidence="3" id="KW-0496">Mitochondrion</keyword>
<feature type="region of interest" description="Disordered" evidence="5">
    <location>
        <begin position="133"/>
        <end position="157"/>
    </location>
</feature>
<dbReference type="PANTHER" id="PTHR28235">
    <property type="entry name" value="PROTEIN FYV4, MITOCHONDRIAL"/>
    <property type="match status" value="1"/>
</dbReference>
<accession>A0A4R0RV51</accession>
<keyword evidence="8" id="KW-1185">Reference proteome</keyword>
<comment type="subcellular location">
    <subcellularLocation>
        <location evidence="1">Mitochondrion</location>
    </subcellularLocation>
</comment>
<evidence type="ECO:0000256" key="3">
    <source>
        <dbReference type="ARBA" id="ARBA00023128"/>
    </source>
</evidence>
<feature type="domain" description="Small ribosomal subunit protein mS41 SAM" evidence="6">
    <location>
        <begin position="73"/>
        <end position="123"/>
    </location>
</feature>
<proteinExistence type="inferred from homology"/>
<comment type="caution">
    <text evidence="7">The sequence shown here is derived from an EMBL/GenBank/DDBJ whole genome shotgun (WGS) entry which is preliminary data.</text>
</comment>
<dbReference type="EMBL" id="RWJN01000019">
    <property type="protein sequence ID" value="TCD70525.1"/>
    <property type="molecule type" value="Genomic_DNA"/>
</dbReference>
<comment type="similarity">
    <text evidence="2">Belongs to the mitochondrion-specific ribosomal protein mS41 family.</text>
</comment>
<evidence type="ECO:0000313" key="7">
    <source>
        <dbReference type="EMBL" id="TCD70525.1"/>
    </source>
</evidence>
<evidence type="ECO:0000256" key="4">
    <source>
        <dbReference type="ARBA" id="ARBA00035129"/>
    </source>
</evidence>
<dbReference type="AlphaFoldDB" id="A0A4R0RV51"/>
<dbReference type="Proteomes" id="UP000292702">
    <property type="component" value="Unassembled WGS sequence"/>
</dbReference>
<dbReference type="Pfam" id="PF09597">
    <property type="entry name" value="SAM_Ribosomal_mS41"/>
    <property type="match status" value="1"/>
</dbReference>
<dbReference type="SMART" id="SM01238">
    <property type="entry name" value="IGR"/>
    <property type="match status" value="1"/>
</dbReference>
<protein>
    <recommendedName>
        <fullName evidence="4">Small ribosomal subunit protein mS41</fullName>
    </recommendedName>
</protein>